<keyword evidence="2" id="KW-1185">Reference proteome</keyword>
<name>A0A6J5GRM6_9BURK</name>
<gene>
    <name evidence="1" type="ORF">LMG27177_05920</name>
</gene>
<evidence type="ECO:0000313" key="2">
    <source>
        <dbReference type="Proteomes" id="UP000494252"/>
    </source>
</evidence>
<dbReference type="Proteomes" id="UP000494252">
    <property type="component" value="Unassembled WGS sequence"/>
</dbReference>
<sequence length="93" mass="10404">MRKPKSLDHGHRFPASIISHAVRWYFRFQLSLPDIEELLFERGVVMTAADPARRSVLSGTQPATHSGAPGRRLPGQQTLRLLIALACFLRGLN</sequence>
<proteinExistence type="predicted"/>
<dbReference type="AlphaFoldDB" id="A0A6J5GRM6"/>
<accession>A0A6J5GRM6</accession>
<reference evidence="1 2" key="1">
    <citation type="submission" date="2020-04" db="EMBL/GenBank/DDBJ databases">
        <authorList>
            <person name="De Canck E."/>
        </authorList>
    </citation>
    <scope>NUCLEOTIDE SEQUENCE [LARGE SCALE GENOMIC DNA]</scope>
    <source>
        <strain evidence="1 2">LMG 27177</strain>
    </source>
</reference>
<dbReference type="EMBL" id="CADIKI010000022">
    <property type="protein sequence ID" value="CAB3805744.1"/>
    <property type="molecule type" value="Genomic_DNA"/>
</dbReference>
<organism evidence="1 2">
    <name type="scientific">Paraburkholderia fynbosensis</name>
    <dbReference type="NCBI Taxonomy" id="1200993"/>
    <lineage>
        <taxon>Bacteria</taxon>
        <taxon>Pseudomonadati</taxon>
        <taxon>Pseudomonadota</taxon>
        <taxon>Betaproteobacteria</taxon>
        <taxon>Burkholderiales</taxon>
        <taxon>Burkholderiaceae</taxon>
        <taxon>Paraburkholderia</taxon>
    </lineage>
</organism>
<evidence type="ECO:0008006" key="3">
    <source>
        <dbReference type="Google" id="ProtNLM"/>
    </source>
</evidence>
<protein>
    <recommendedName>
        <fullName evidence="3">Transposase</fullName>
    </recommendedName>
</protein>
<evidence type="ECO:0000313" key="1">
    <source>
        <dbReference type="EMBL" id="CAB3805744.1"/>
    </source>
</evidence>